<sequence>MLGTTLSFVAVNGAVRAAGSDLPSVQAAFLRFLFGVVLLAPVVPGLLRRRFPARIWGLFGLRGLFHAAAVIGWFYAMVHIPMAEVTAINYLNPVLVTVGGALLFKERFSWQRGAAVAVALIGTLIVLRPGLRAVEAGHLAQLFAAFMFAGSYLAAKRLSQDVPAGIVVAVMSLSVAVILAPAALMVWQTPSGTELAFLAMSALFATLAHYCMSRAFDCAPLTVTQPVIFLQLVWATLLGTIVFGDRVDPFVLLGGGLIIAAIAYLTFRDARRARQARK</sequence>
<evidence type="ECO:0000256" key="6">
    <source>
        <dbReference type="SAM" id="Phobius"/>
    </source>
</evidence>
<keyword evidence="4 6" id="KW-1133">Transmembrane helix</keyword>
<dbReference type="Pfam" id="PF00892">
    <property type="entry name" value="EamA"/>
    <property type="match status" value="2"/>
</dbReference>
<evidence type="ECO:0000256" key="2">
    <source>
        <dbReference type="ARBA" id="ARBA00009853"/>
    </source>
</evidence>
<keyword evidence="9" id="KW-1185">Reference proteome</keyword>
<dbReference type="SUPFAM" id="SSF103481">
    <property type="entry name" value="Multidrug resistance efflux transporter EmrE"/>
    <property type="match status" value="2"/>
</dbReference>
<name>A0A8J8MVF7_9RHOB</name>
<dbReference type="GO" id="GO:0016020">
    <property type="term" value="C:membrane"/>
    <property type="evidence" value="ECO:0007669"/>
    <property type="project" value="UniProtKB-SubCell"/>
</dbReference>
<comment type="similarity">
    <text evidence="2">Belongs to the drug/metabolite transporter (DMT) superfamily. 10 TMS drug/metabolite exporter (DME) (TC 2.A.7.3) family.</text>
</comment>
<feature type="transmembrane region" description="Helical" evidence="6">
    <location>
        <begin position="193"/>
        <end position="211"/>
    </location>
</feature>
<feature type="transmembrane region" description="Helical" evidence="6">
    <location>
        <begin position="27"/>
        <end position="47"/>
    </location>
</feature>
<feature type="transmembrane region" description="Helical" evidence="6">
    <location>
        <begin position="137"/>
        <end position="155"/>
    </location>
</feature>
<gene>
    <name evidence="8" type="ORF">GR316_11365</name>
</gene>
<reference evidence="8" key="1">
    <citation type="submission" date="2020-01" db="EMBL/GenBank/DDBJ databases">
        <authorList>
            <person name="Yang Y."/>
            <person name="Kwon Y.M."/>
        </authorList>
    </citation>
    <scope>NUCLEOTIDE SEQUENCE</scope>
    <source>
        <strain evidence="8">PG104</strain>
    </source>
</reference>
<protein>
    <submittedName>
        <fullName evidence="8">EamA family transporter</fullName>
    </submittedName>
</protein>
<dbReference type="EMBL" id="CP047289">
    <property type="protein sequence ID" value="QUS36993.1"/>
    <property type="molecule type" value="Genomic_DNA"/>
</dbReference>
<dbReference type="AlphaFoldDB" id="A0A8J8MVF7"/>
<organism evidence="8 9">
    <name type="scientific">Falsirhodobacter algicola</name>
    <dbReference type="NCBI Taxonomy" id="2692330"/>
    <lineage>
        <taxon>Bacteria</taxon>
        <taxon>Pseudomonadati</taxon>
        <taxon>Pseudomonadota</taxon>
        <taxon>Alphaproteobacteria</taxon>
        <taxon>Rhodobacterales</taxon>
        <taxon>Paracoccaceae</taxon>
        <taxon>Falsirhodobacter</taxon>
    </lineage>
</organism>
<proteinExistence type="inferred from homology"/>
<evidence type="ECO:0000256" key="3">
    <source>
        <dbReference type="ARBA" id="ARBA00022692"/>
    </source>
</evidence>
<dbReference type="PANTHER" id="PTHR22911">
    <property type="entry name" value="ACYL-MALONYL CONDENSING ENZYME-RELATED"/>
    <property type="match status" value="1"/>
</dbReference>
<evidence type="ECO:0000313" key="9">
    <source>
        <dbReference type="Proteomes" id="UP000679284"/>
    </source>
</evidence>
<dbReference type="InterPro" id="IPR037185">
    <property type="entry name" value="EmrE-like"/>
</dbReference>
<dbReference type="Proteomes" id="UP000679284">
    <property type="component" value="Chromosome"/>
</dbReference>
<feature type="transmembrane region" description="Helical" evidence="6">
    <location>
        <begin position="223"/>
        <end position="244"/>
    </location>
</feature>
<feature type="transmembrane region" description="Helical" evidence="6">
    <location>
        <begin position="59"/>
        <end position="81"/>
    </location>
</feature>
<accession>A0A8J8MVF7</accession>
<evidence type="ECO:0000256" key="4">
    <source>
        <dbReference type="ARBA" id="ARBA00022989"/>
    </source>
</evidence>
<feature type="transmembrane region" description="Helical" evidence="6">
    <location>
        <begin position="162"/>
        <end position="187"/>
    </location>
</feature>
<feature type="transmembrane region" description="Helical" evidence="6">
    <location>
        <begin position="113"/>
        <end position="131"/>
    </location>
</feature>
<evidence type="ECO:0000256" key="5">
    <source>
        <dbReference type="ARBA" id="ARBA00023136"/>
    </source>
</evidence>
<feature type="transmembrane region" description="Helical" evidence="6">
    <location>
        <begin position="87"/>
        <end position="104"/>
    </location>
</feature>
<dbReference type="PANTHER" id="PTHR22911:SF6">
    <property type="entry name" value="SOLUTE CARRIER FAMILY 35 MEMBER G1"/>
    <property type="match status" value="1"/>
</dbReference>
<feature type="transmembrane region" description="Helical" evidence="6">
    <location>
        <begin position="250"/>
        <end position="267"/>
    </location>
</feature>
<dbReference type="KEGG" id="fap:GR316_11365"/>
<feature type="domain" description="EamA" evidence="7">
    <location>
        <begin position="137"/>
        <end position="266"/>
    </location>
</feature>
<comment type="subcellular location">
    <subcellularLocation>
        <location evidence="1">Membrane</location>
        <topology evidence="1">Multi-pass membrane protein</topology>
    </subcellularLocation>
</comment>
<evidence type="ECO:0000259" key="7">
    <source>
        <dbReference type="Pfam" id="PF00892"/>
    </source>
</evidence>
<evidence type="ECO:0000313" key="8">
    <source>
        <dbReference type="EMBL" id="QUS36993.1"/>
    </source>
</evidence>
<evidence type="ECO:0000256" key="1">
    <source>
        <dbReference type="ARBA" id="ARBA00004141"/>
    </source>
</evidence>
<dbReference type="Gene3D" id="1.10.3730.20">
    <property type="match status" value="2"/>
</dbReference>
<keyword evidence="5 6" id="KW-0472">Membrane</keyword>
<keyword evidence="3 6" id="KW-0812">Transmembrane</keyword>
<feature type="domain" description="EamA" evidence="7">
    <location>
        <begin position="4"/>
        <end position="127"/>
    </location>
</feature>
<dbReference type="InterPro" id="IPR000620">
    <property type="entry name" value="EamA_dom"/>
</dbReference>